<reference evidence="3" key="1">
    <citation type="journal article" date="2023" name="IMA Fungus">
        <title>Comparative genomic study of the Penicillium genus elucidates a diverse pangenome and 15 lateral gene transfer events.</title>
        <authorList>
            <person name="Petersen C."/>
            <person name="Sorensen T."/>
            <person name="Nielsen M.R."/>
            <person name="Sondergaard T.E."/>
            <person name="Sorensen J.L."/>
            <person name="Fitzpatrick D.A."/>
            <person name="Frisvad J.C."/>
            <person name="Nielsen K.L."/>
        </authorList>
    </citation>
    <scope>NUCLEOTIDE SEQUENCE</scope>
    <source>
        <strain evidence="3">IBT 17514</strain>
    </source>
</reference>
<proteinExistence type="predicted"/>
<keyword evidence="2" id="KW-0812">Transmembrane</keyword>
<keyword evidence="2" id="KW-1133">Transmembrane helix</keyword>
<feature type="transmembrane region" description="Helical" evidence="2">
    <location>
        <begin position="46"/>
        <end position="64"/>
    </location>
</feature>
<dbReference type="Proteomes" id="UP001215712">
    <property type="component" value="Unassembled WGS sequence"/>
</dbReference>
<feature type="transmembrane region" description="Helical" evidence="2">
    <location>
        <begin position="84"/>
        <end position="101"/>
    </location>
</feature>
<accession>A0AAD6HIP8</accession>
<reference evidence="3" key="2">
    <citation type="submission" date="2023-01" db="EMBL/GenBank/DDBJ databases">
        <authorList>
            <person name="Petersen C."/>
        </authorList>
    </citation>
    <scope>NUCLEOTIDE SEQUENCE</scope>
    <source>
        <strain evidence="3">IBT 17514</strain>
    </source>
</reference>
<evidence type="ECO:0000313" key="3">
    <source>
        <dbReference type="EMBL" id="KAJ5719449.1"/>
    </source>
</evidence>
<evidence type="ECO:0000256" key="1">
    <source>
        <dbReference type="SAM" id="MobiDB-lite"/>
    </source>
</evidence>
<feature type="transmembrane region" description="Helical" evidence="2">
    <location>
        <begin position="121"/>
        <end position="143"/>
    </location>
</feature>
<name>A0AAD6HIP8_9EURO</name>
<comment type="caution">
    <text evidence="3">The sequence shown here is derived from an EMBL/GenBank/DDBJ whole genome shotgun (WGS) entry which is preliminary data.</text>
</comment>
<feature type="region of interest" description="Disordered" evidence="1">
    <location>
        <begin position="200"/>
        <end position="220"/>
    </location>
</feature>
<evidence type="ECO:0000256" key="2">
    <source>
        <dbReference type="SAM" id="Phobius"/>
    </source>
</evidence>
<dbReference type="EMBL" id="JAQJAN010000011">
    <property type="protein sequence ID" value="KAJ5719449.1"/>
    <property type="molecule type" value="Genomic_DNA"/>
</dbReference>
<keyword evidence="4" id="KW-1185">Reference proteome</keyword>
<gene>
    <name evidence="3" type="ORF">N7493_007904</name>
</gene>
<organism evidence="3 4">
    <name type="scientific">Penicillium malachiteum</name>
    <dbReference type="NCBI Taxonomy" id="1324776"/>
    <lineage>
        <taxon>Eukaryota</taxon>
        <taxon>Fungi</taxon>
        <taxon>Dikarya</taxon>
        <taxon>Ascomycota</taxon>
        <taxon>Pezizomycotina</taxon>
        <taxon>Eurotiomycetes</taxon>
        <taxon>Eurotiomycetidae</taxon>
        <taxon>Eurotiales</taxon>
        <taxon>Aspergillaceae</taxon>
        <taxon>Penicillium</taxon>
    </lineage>
</organism>
<keyword evidence="2" id="KW-0472">Membrane</keyword>
<evidence type="ECO:0000313" key="4">
    <source>
        <dbReference type="Proteomes" id="UP001215712"/>
    </source>
</evidence>
<dbReference type="AlphaFoldDB" id="A0AAD6HIP8"/>
<sequence length="220" mass="24366">MCSSSSLTQQSSPGGRRPWAQLFVAVIAVPFAISSISITIKGPEAWAQIIMLMVSIALSISLFYTRRNTSKEAYSPMEMTLDAIMTALFLITYVGGMIAMVKTKTRDITWGFTVIAAIPQVYSNLSCLLLAILYAKSFLVAFYRRFIQHMIRWNPLVTQVVCPSCSRTANPVSNLDWSADAQQVNATGFNGYRDEDVEAQMPKQETGVVTRSVPEENSDN</sequence>
<protein>
    <submittedName>
        <fullName evidence="3">Uncharacterized protein</fullName>
    </submittedName>
</protein>
<feature type="transmembrane region" description="Helical" evidence="2">
    <location>
        <begin position="20"/>
        <end position="40"/>
    </location>
</feature>